<evidence type="ECO:0000256" key="1">
    <source>
        <dbReference type="SAM" id="Phobius"/>
    </source>
</evidence>
<keyword evidence="3" id="KW-1185">Reference proteome</keyword>
<protein>
    <submittedName>
        <fullName evidence="2">Uncharacterized protein</fullName>
    </submittedName>
</protein>
<keyword evidence="1" id="KW-1133">Transmembrane helix</keyword>
<reference evidence="3" key="1">
    <citation type="journal article" date="2019" name="Int. J. Syst. Evol. Microbiol.">
        <title>The Global Catalogue of Microorganisms (GCM) 10K type strain sequencing project: providing services to taxonomists for standard genome sequencing and annotation.</title>
        <authorList>
            <consortium name="The Broad Institute Genomics Platform"/>
            <consortium name="The Broad Institute Genome Sequencing Center for Infectious Disease"/>
            <person name="Wu L."/>
            <person name="Ma J."/>
        </authorList>
    </citation>
    <scope>NUCLEOTIDE SEQUENCE [LARGE SCALE GENOMIC DNA]</scope>
    <source>
        <strain evidence="3">CCUG 56029</strain>
    </source>
</reference>
<name>A0ABV8XPL1_9DEIO</name>
<keyword evidence="1" id="KW-0472">Membrane</keyword>
<evidence type="ECO:0000313" key="3">
    <source>
        <dbReference type="Proteomes" id="UP001595998"/>
    </source>
</evidence>
<accession>A0ABV8XPL1</accession>
<proteinExistence type="predicted"/>
<dbReference type="RefSeq" id="WP_380039403.1">
    <property type="nucleotide sequence ID" value="NZ_JBHSEH010000009.1"/>
</dbReference>
<comment type="caution">
    <text evidence="2">The sequence shown here is derived from an EMBL/GenBank/DDBJ whole genome shotgun (WGS) entry which is preliminary data.</text>
</comment>
<sequence>MKRRPLARHLGLTGLWLSLVVLVGLWVAVGLTLVPARLALQEAGTQLTQLDRQLREVEQALLPLDTLGRSQSLAAARSLGQLARTAQDTPVVMALVGQDTLNDALTLTDQWTRMLAQAPSGRLAGARARVQSWQRHVHAAQHRLTWNTLIVGLVGTLLVVWFAAGQWALYRYAAGESDGRRGG</sequence>
<gene>
    <name evidence="2" type="ORF">ACFOZ9_10690</name>
</gene>
<feature type="transmembrane region" description="Helical" evidence="1">
    <location>
        <begin position="144"/>
        <end position="164"/>
    </location>
</feature>
<evidence type="ECO:0000313" key="2">
    <source>
        <dbReference type="EMBL" id="MFC4426683.1"/>
    </source>
</evidence>
<dbReference type="EMBL" id="JBHSEH010000009">
    <property type="protein sequence ID" value="MFC4426683.1"/>
    <property type="molecule type" value="Genomic_DNA"/>
</dbReference>
<keyword evidence="1" id="KW-0812">Transmembrane</keyword>
<dbReference type="Proteomes" id="UP001595998">
    <property type="component" value="Unassembled WGS sequence"/>
</dbReference>
<organism evidence="2 3">
    <name type="scientific">Deinococcus navajonensis</name>
    <dbReference type="NCBI Taxonomy" id="309884"/>
    <lineage>
        <taxon>Bacteria</taxon>
        <taxon>Thermotogati</taxon>
        <taxon>Deinococcota</taxon>
        <taxon>Deinococci</taxon>
        <taxon>Deinococcales</taxon>
        <taxon>Deinococcaceae</taxon>
        <taxon>Deinococcus</taxon>
    </lineage>
</organism>